<keyword evidence="5" id="KW-0378">Hydrolase</keyword>
<comment type="caution">
    <text evidence="10">The sequence shown here is derived from an EMBL/GenBank/DDBJ whole genome shotgun (WGS) entry which is preliminary data.</text>
</comment>
<dbReference type="EMBL" id="JBBBZM010000173">
    <property type="protein sequence ID" value="KAL0632360.1"/>
    <property type="molecule type" value="Genomic_DNA"/>
</dbReference>
<keyword evidence="11" id="KW-1185">Reference proteome</keyword>
<proteinExistence type="inferred from homology"/>
<keyword evidence="7" id="KW-0119">Carbohydrate metabolism</keyword>
<evidence type="ECO:0000256" key="6">
    <source>
        <dbReference type="ARBA" id="ARBA00023001"/>
    </source>
</evidence>
<dbReference type="Gene3D" id="2.70.100.10">
    <property type="entry name" value="Glycoside hydrolase, family 7, domain"/>
    <property type="match status" value="2"/>
</dbReference>
<dbReference type="PANTHER" id="PTHR33753">
    <property type="entry name" value="1,4-BETA-D-GLUCAN CELLOBIOHYDROLASE B"/>
    <property type="match status" value="1"/>
</dbReference>
<comment type="catalytic activity">
    <reaction evidence="1">
        <text>Hydrolysis of (1-&gt;4)-beta-D-glucosidic linkages in cellulose and cellotetraose, releasing cellobiose from the non-reducing ends of the chains.</text>
        <dbReference type="EC" id="3.2.1.91"/>
    </reaction>
</comment>
<evidence type="ECO:0000256" key="2">
    <source>
        <dbReference type="ARBA" id="ARBA00006044"/>
    </source>
</evidence>
<evidence type="ECO:0000256" key="5">
    <source>
        <dbReference type="ARBA" id="ARBA00022801"/>
    </source>
</evidence>
<dbReference type="InterPro" id="IPR013320">
    <property type="entry name" value="ConA-like_dom_sf"/>
</dbReference>
<sequence>MYVYTATVAVEPTLDHDCTASYASRQAAVQLYGSTTVEPPSEITPPTTVLLALIDYSRTTILLTTQKCTKNGSCTKLATSVVLDANWRWLHTTTGFTNRYVGNTWDMKVNISSKFTVVTQFLTAGNTITGDLIEIRCLYVQNGVVI</sequence>
<keyword evidence="4" id="KW-0732">Signal</keyword>
<evidence type="ECO:0000313" key="11">
    <source>
        <dbReference type="Proteomes" id="UP001447188"/>
    </source>
</evidence>
<gene>
    <name evidence="10" type="ORF">Q9L58_008754</name>
</gene>
<name>A0ABR3G8W1_9PEZI</name>
<dbReference type="InterPro" id="IPR037019">
    <property type="entry name" value="Glyco_hydro_7_sf"/>
</dbReference>
<keyword evidence="6" id="KW-0136">Cellulose degradation</keyword>
<keyword evidence="8" id="KW-0326">Glycosidase</keyword>
<dbReference type="PANTHER" id="PTHR33753:SF2">
    <property type="entry name" value="GLYCOSIDE HYDROLASE FAMILY 7 PROTEIN"/>
    <property type="match status" value="1"/>
</dbReference>
<dbReference type="Pfam" id="PF00840">
    <property type="entry name" value="Glyco_hydro_7"/>
    <property type="match status" value="1"/>
</dbReference>
<evidence type="ECO:0000313" key="10">
    <source>
        <dbReference type="EMBL" id="KAL0632360.1"/>
    </source>
</evidence>
<dbReference type="InterPro" id="IPR001722">
    <property type="entry name" value="Glyco_hydro_7"/>
</dbReference>
<evidence type="ECO:0000256" key="1">
    <source>
        <dbReference type="ARBA" id="ARBA00001641"/>
    </source>
</evidence>
<evidence type="ECO:0000256" key="9">
    <source>
        <dbReference type="ARBA" id="ARBA00023326"/>
    </source>
</evidence>
<organism evidence="10 11">
    <name type="scientific">Discina gigas</name>
    <dbReference type="NCBI Taxonomy" id="1032678"/>
    <lineage>
        <taxon>Eukaryota</taxon>
        <taxon>Fungi</taxon>
        <taxon>Dikarya</taxon>
        <taxon>Ascomycota</taxon>
        <taxon>Pezizomycotina</taxon>
        <taxon>Pezizomycetes</taxon>
        <taxon>Pezizales</taxon>
        <taxon>Discinaceae</taxon>
        <taxon>Discina</taxon>
    </lineage>
</organism>
<dbReference type="Proteomes" id="UP001447188">
    <property type="component" value="Unassembled WGS sequence"/>
</dbReference>
<evidence type="ECO:0000256" key="4">
    <source>
        <dbReference type="ARBA" id="ARBA00022729"/>
    </source>
</evidence>
<evidence type="ECO:0000256" key="8">
    <source>
        <dbReference type="ARBA" id="ARBA00023295"/>
    </source>
</evidence>
<accession>A0ABR3G8W1</accession>
<dbReference type="SUPFAM" id="SSF49899">
    <property type="entry name" value="Concanavalin A-like lectins/glucanases"/>
    <property type="match status" value="1"/>
</dbReference>
<protein>
    <recommendedName>
        <fullName evidence="3">cellulose 1,4-beta-cellobiosidase (non-reducing end)</fullName>
        <ecNumber evidence="3">3.2.1.91</ecNumber>
    </recommendedName>
</protein>
<evidence type="ECO:0000256" key="7">
    <source>
        <dbReference type="ARBA" id="ARBA00023277"/>
    </source>
</evidence>
<evidence type="ECO:0000256" key="3">
    <source>
        <dbReference type="ARBA" id="ARBA00012561"/>
    </source>
</evidence>
<reference evidence="10 11" key="1">
    <citation type="submission" date="2024-02" db="EMBL/GenBank/DDBJ databases">
        <title>Discinaceae phylogenomics.</title>
        <authorList>
            <person name="Dirks A.C."/>
            <person name="James T.Y."/>
        </authorList>
    </citation>
    <scope>NUCLEOTIDE SEQUENCE [LARGE SCALE GENOMIC DNA]</scope>
    <source>
        <strain evidence="10 11">ACD0624</strain>
    </source>
</reference>
<dbReference type="EC" id="3.2.1.91" evidence="3"/>
<comment type="similarity">
    <text evidence="2">Belongs to the glycosyl hydrolase 7 (cellulase C) family.</text>
</comment>
<keyword evidence="9" id="KW-0624">Polysaccharide degradation</keyword>